<evidence type="ECO:0000256" key="2">
    <source>
        <dbReference type="ARBA" id="ARBA00009349"/>
    </source>
</evidence>
<dbReference type="InterPro" id="IPR001381">
    <property type="entry name" value="DHquinase_I"/>
</dbReference>
<organism evidence="6 7">
    <name type="scientific">Debaryomyces hansenii (strain ATCC 36239 / CBS 767 / BCRC 21394 / JCM 1990 / NBRC 0083 / IGC 2968)</name>
    <name type="common">Yeast</name>
    <name type="synonym">Torulaspora hansenii</name>
    <dbReference type="NCBI Taxonomy" id="284592"/>
    <lineage>
        <taxon>Eukaryota</taxon>
        <taxon>Fungi</taxon>
        <taxon>Dikarya</taxon>
        <taxon>Ascomycota</taxon>
        <taxon>Saccharomycotina</taxon>
        <taxon>Pichiomycetes</taxon>
        <taxon>Debaryomycetaceae</taxon>
        <taxon>Debaryomyces</taxon>
    </lineage>
</organism>
<feature type="compositionally biased region" description="Low complexity" evidence="3">
    <location>
        <begin position="20"/>
        <end position="35"/>
    </location>
</feature>
<evidence type="ECO:0000256" key="3">
    <source>
        <dbReference type="SAM" id="MobiDB-lite"/>
    </source>
</evidence>
<dbReference type="InterPro" id="IPR031322">
    <property type="entry name" value="Shikimate/glucono_kinase"/>
</dbReference>
<dbReference type="GO" id="GO:0009423">
    <property type="term" value="P:chorismate biosynthetic process"/>
    <property type="evidence" value="ECO:0007669"/>
    <property type="project" value="TreeGrafter"/>
</dbReference>
<dbReference type="OrthoDB" id="197068at2759"/>
<dbReference type="Gene3D" id="3.40.50.720">
    <property type="entry name" value="NAD(P)-binding Rossmann-like Domain"/>
    <property type="match status" value="1"/>
</dbReference>
<dbReference type="InterPro" id="IPR006151">
    <property type="entry name" value="Shikm_DH/Glu-tRNA_Rdtase"/>
</dbReference>
<dbReference type="Pfam" id="PF01488">
    <property type="entry name" value="Shikimate_DH"/>
    <property type="match status" value="1"/>
</dbReference>
<dbReference type="SUPFAM" id="SSF52540">
    <property type="entry name" value="P-loop containing nucleoside triphosphate hydrolases"/>
    <property type="match status" value="1"/>
</dbReference>
<dbReference type="EMBL" id="CR382138">
    <property type="protein sequence ID" value="CAG89519.2"/>
    <property type="molecule type" value="Genomic_DNA"/>
</dbReference>
<dbReference type="Gene3D" id="3.40.50.10860">
    <property type="entry name" value="Leucine Dehydrogenase, chain A, domain 1"/>
    <property type="match status" value="1"/>
</dbReference>
<dbReference type="InterPro" id="IPR013708">
    <property type="entry name" value="Shikimate_DH-bd_N"/>
</dbReference>
<dbReference type="GO" id="GO:0004764">
    <property type="term" value="F:shikimate 3-dehydrogenase (NADP+) activity"/>
    <property type="evidence" value="ECO:0007669"/>
    <property type="project" value="InterPro"/>
</dbReference>
<dbReference type="GeneID" id="2904296"/>
<feature type="domain" description="Quinate/shikimate 5-dehydrogenase/glutamyl-tRNA reductase" evidence="4">
    <location>
        <begin position="669"/>
        <end position="715"/>
    </location>
</feature>
<dbReference type="CDD" id="cd01065">
    <property type="entry name" value="NAD_bind_Shikimate_DH"/>
    <property type="match status" value="1"/>
</dbReference>
<reference evidence="6 7" key="1">
    <citation type="journal article" date="2004" name="Nature">
        <title>Genome evolution in yeasts.</title>
        <authorList>
            <consortium name="Genolevures"/>
            <person name="Dujon B."/>
            <person name="Sherman D."/>
            <person name="Fischer G."/>
            <person name="Durrens P."/>
            <person name="Casaregola S."/>
            <person name="Lafontaine I."/>
            <person name="de Montigny J."/>
            <person name="Marck C."/>
            <person name="Neuveglise C."/>
            <person name="Talla E."/>
            <person name="Goffard N."/>
            <person name="Frangeul L."/>
            <person name="Aigle M."/>
            <person name="Anthouard V."/>
            <person name="Babour A."/>
            <person name="Barbe V."/>
            <person name="Barnay S."/>
            <person name="Blanchin S."/>
            <person name="Beckerich J.M."/>
            <person name="Beyne E."/>
            <person name="Bleykasten C."/>
            <person name="Boisrame A."/>
            <person name="Boyer J."/>
            <person name="Cattolico L."/>
            <person name="Confanioleri F."/>
            <person name="de Daruvar A."/>
            <person name="Despons L."/>
            <person name="Fabre E."/>
            <person name="Fairhead C."/>
            <person name="Ferry-Dumazet H."/>
            <person name="Groppi A."/>
            <person name="Hantraye F."/>
            <person name="Hennequin C."/>
            <person name="Jauniaux N."/>
            <person name="Joyet P."/>
            <person name="Kachouri R."/>
            <person name="Kerrest A."/>
            <person name="Koszul R."/>
            <person name="Lemaire M."/>
            <person name="Lesur I."/>
            <person name="Ma L."/>
            <person name="Muller H."/>
            <person name="Nicaud J.M."/>
            <person name="Nikolski M."/>
            <person name="Oztas S."/>
            <person name="Ozier-Kalogeropoulos O."/>
            <person name="Pellenz S."/>
            <person name="Potier S."/>
            <person name="Richard G.F."/>
            <person name="Straub M.L."/>
            <person name="Suleau A."/>
            <person name="Swennene D."/>
            <person name="Tekaia F."/>
            <person name="Wesolowski-Louvel M."/>
            <person name="Westhof E."/>
            <person name="Wirth B."/>
            <person name="Zeniou-Meyer M."/>
            <person name="Zivanovic I."/>
            <person name="Bolotin-Fukuhara M."/>
            <person name="Thierry A."/>
            <person name="Bouchier C."/>
            <person name="Caudron B."/>
            <person name="Scarpelli C."/>
            <person name="Gaillardin C."/>
            <person name="Weissenbach J."/>
            <person name="Wincker P."/>
            <person name="Souciet J.L."/>
        </authorList>
    </citation>
    <scope>NUCLEOTIDE SEQUENCE [LARGE SCALE GENOMIC DNA]</scope>
    <source>
        <strain evidence="7">ATCC 36239 / CBS 767 / BCRC 21394 / JCM 1990 / NBRC 0083 / IGC 2968</strain>
    </source>
</reference>
<dbReference type="GO" id="GO:0003855">
    <property type="term" value="F:3-dehydroquinate dehydratase activity"/>
    <property type="evidence" value="ECO:0007669"/>
    <property type="project" value="InterPro"/>
</dbReference>
<dbReference type="Gene3D" id="3.40.50.300">
    <property type="entry name" value="P-loop containing nucleotide triphosphate hydrolases"/>
    <property type="match status" value="1"/>
</dbReference>
<dbReference type="InterPro" id="IPR022893">
    <property type="entry name" value="Shikimate_DH_fam"/>
</dbReference>
<dbReference type="Proteomes" id="UP000000599">
    <property type="component" value="Chromosome F"/>
</dbReference>
<dbReference type="VEuPathDB" id="FungiDB:DEHA2F17842g"/>
<comment type="similarity">
    <text evidence="2">In the N-terminal section; belongs to the shikimate kinase family.</text>
</comment>
<dbReference type="PANTHER" id="PTHR21089:SF1">
    <property type="entry name" value="BIFUNCTIONAL 3-DEHYDROQUINATE DEHYDRATASE_SHIKIMATE DEHYDROGENASE, CHLOROPLASTIC"/>
    <property type="match status" value="1"/>
</dbReference>
<keyword evidence="7" id="KW-1185">Reference proteome</keyword>
<dbReference type="InParanoid" id="Q6BKY5"/>
<proteinExistence type="inferred from homology"/>
<dbReference type="eggNOG" id="KOG0692">
    <property type="taxonomic scope" value="Eukaryota"/>
</dbReference>
<dbReference type="Pfam" id="PF01487">
    <property type="entry name" value="DHquinase_I"/>
    <property type="match status" value="1"/>
</dbReference>
<dbReference type="Pfam" id="PF01202">
    <property type="entry name" value="SKI"/>
    <property type="match status" value="1"/>
</dbReference>
<evidence type="ECO:0000313" key="7">
    <source>
        <dbReference type="Proteomes" id="UP000000599"/>
    </source>
</evidence>
<dbReference type="KEGG" id="dha:DEHA2F17842g"/>
<evidence type="ECO:0000259" key="4">
    <source>
        <dbReference type="Pfam" id="PF01488"/>
    </source>
</evidence>
<protein>
    <submittedName>
        <fullName evidence="6">DEHA2F17842p</fullName>
    </submittedName>
</protein>
<dbReference type="InterPro" id="IPR027417">
    <property type="entry name" value="P-loop_NTPase"/>
</dbReference>
<feature type="domain" description="Shikimate dehydrogenase substrate binding N-terminal" evidence="5">
    <location>
        <begin position="547"/>
        <end position="628"/>
    </location>
</feature>
<dbReference type="RefSeq" id="XP_461136.2">
    <property type="nucleotide sequence ID" value="XM_461136.1"/>
</dbReference>
<dbReference type="SUPFAM" id="SSF53223">
    <property type="entry name" value="Aminoacid dehydrogenase-like, N-terminal domain"/>
    <property type="match status" value="1"/>
</dbReference>
<dbReference type="Gene3D" id="3.20.20.70">
    <property type="entry name" value="Aldolase class I"/>
    <property type="match status" value="1"/>
</dbReference>
<name>Q6BKY5_DEBHA</name>
<accession>Q6BKY5</accession>
<dbReference type="GO" id="GO:0019632">
    <property type="term" value="P:shikimate metabolic process"/>
    <property type="evidence" value="ECO:0007669"/>
    <property type="project" value="TreeGrafter"/>
</dbReference>
<dbReference type="STRING" id="284592.Q6BKY5"/>
<comment type="similarity">
    <text evidence="1">In the 2nd section; belongs to the type-I 3-dehydroquinase family.</text>
</comment>
<feature type="region of interest" description="Disordered" evidence="3">
    <location>
        <begin position="1"/>
        <end position="35"/>
    </location>
</feature>
<dbReference type="OMA" id="AVYSMIH"/>
<dbReference type="Pfam" id="PF08501">
    <property type="entry name" value="Shikimate_dh_N"/>
    <property type="match status" value="1"/>
</dbReference>
<evidence type="ECO:0000259" key="5">
    <source>
        <dbReference type="Pfam" id="PF08501"/>
    </source>
</evidence>
<dbReference type="AlphaFoldDB" id="Q6BKY5"/>
<dbReference type="InterPro" id="IPR013785">
    <property type="entry name" value="Aldolase_TIM"/>
</dbReference>
<sequence length="866" mass="96994">MHVGNSPSSKSDDMESMPFSRSPSTSNSISTTSKSSIDNKCHTLIIIGLRGVGKSSLALMASAALKYKYVDVEKCVSEYTGMPEARFLEKVTIEEYRELQFKLVLSALKENESNNSIVVLPSTVIDSHLLINYLAHKQYPYIINVETEESRILNYLNFNDSYDKGVRLIQSKFLKYRAIAKYNFFNLNSDLSFIKENLISIGSNNTYSKNDSNSYLLLKPIEKEFIRFLNFILKGSYSAATISGNLHLKMNFLERFTTCLQINFPNSINDEFLNNLHETSYGSDAIEIQFDLIQVIKLNISASNVKIDEFIAQVRRYTYCSIPIILSIYNSLPELNLFIDEYSISSGGDYNQIKRDLISFYFNILNSGIKTGLDYLIVDLSTCLNDKENFISNDSKFEEIILILKELVTISGHTEIIGSFASNDPNFWISQYGAIKVVELAKNIGIKFLRLNSPANELSDNFKVMFFKQNLKLMYPNLNMEVIAFNTGKLGKLSKLMNKTLTPVSINPGCSITPSVPDSDQISSLSSFDIQKALNSSFVTPSLDFYVMGINVSKSLSPEMHNSAYKALGLPHCFKIFECSSLTPNLTNLVNSPTFGGTAIIMPFKMEALNYVDTMSDHVKIIGALNTIIAERSIENPNKIIKTRGENTDWLGVKLTLQDNISPINAISKNKTALVIGAGGMSRATIYALIQLGYQKILLYNRTYEKAQQLASYYNSLSPIRSSISLSIGEVSSEDDLNYFEIVLLNDDEYLNAKIPNNFDYPSVVISCVPSSDPLTGKLTNFELSSEWFKSPSGGVVLETGYDPLVTPLLKNTSKFSNKGWVGINGLNYLYAQVLAQFEMFTNKPAPKALLKDVVIKHYQMKKSES</sequence>
<dbReference type="HOGENOM" id="CLU_347185_0_0_1"/>
<evidence type="ECO:0000313" key="6">
    <source>
        <dbReference type="EMBL" id="CAG89519.2"/>
    </source>
</evidence>
<dbReference type="InterPro" id="IPR036291">
    <property type="entry name" value="NAD(P)-bd_dom_sf"/>
</dbReference>
<dbReference type="CDD" id="cd00502">
    <property type="entry name" value="DHQase_I"/>
    <property type="match status" value="1"/>
</dbReference>
<dbReference type="InterPro" id="IPR046346">
    <property type="entry name" value="Aminoacid_DH-like_N_sf"/>
</dbReference>
<dbReference type="SUPFAM" id="SSF51735">
    <property type="entry name" value="NAD(P)-binding Rossmann-fold domains"/>
    <property type="match status" value="1"/>
</dbReference>
<gene>
    <name evidence="6" type="ordered locus">DEHA2F17842g</name>
</gene>
<evidence type="ECO:0000256" key="1">
    <source>
        <dbReference type="ARBA" id="ARBA00006477"/>
    </source>
</evidence>
<dbReference type="PANTHER" id="PTHR21089">
    <property type="entry name" value="SHIKIMATE DEHYDROGENASE"/>
    <property type="match status" value="1"/>
</dbReference>